<dbReference type="EMBL" id="JX293472">
    <property type="protein sequence ID" value="AGK23212.1"/>
    <property type="molecule type" value="mRNA"/>
</dbReference>
<comment type="subcellular location">
    <subcellularLocation>
        <location evidence="1">Secreted</location>
    </subcellularLocation>
</comment>
<keyword evidence="4" id="KW-0732">Signal</keyword>
<dbReference type="GO" id="GO:0005576">
    <property type="term" value="C:extracellular region"/>
    <property type="evidence" value="ECO:0007669"/>
    <property type="project" value="UniProtKB-SubCell"/>
</dbReference>
<evidence type="ECO:0000256" key="3">
    <source>
        <dbReference type="ARBA" id="ARBA00023157"/>
    </source>
</evidence>
<evidence type="ECO:0000256" key="4">
    <source>
        <dbReference type="SAM" id="SignalP"/>
    </source>
</evidence>
<organism evidence="5">
    <name type="scientific">Conus striatus</name>
    <name type="common">Striated cone</name>
    <dbReference type="NCBI Taxonomy" id="6493"/>
    <lineage>
        <taxon>Eukaryota</taxon>
        <taxon>Metazoa</taxon>
        <taxon>Spiralia</taxon>
        <taxon>Lophotrochozoa</taxon>
        <taxon>Mollusca</taxon>
        <taxon>Gastropoda</taxon>
        <taxon>Caenogastropoda</taxon>
        <taxon>Neogastropoda</taxon>
        <taxon>Conoidea</taxon>
        <taxon>Conidae</taxon>
        <taxon>Conus</taxon>
        <taxon>Pionoconus</taxon>
    </lineage>
</organism>
<name>S4UJQ5_CONST</name>
<accession>S4UJQ5</accession>
<proteinExistence type="evidence at transcript level"/>
<keyword evidence="3" id="KW-1015">Disulfide bond</keyword>
<evidence type="ECO:0000313" key="5">
    <source>
        <dbReference type="EMBL" id="AGK23212.1"/>
    </source>
</evidence>
<protein>
    <submittedName>
        <fullName evidence="5">O3 superfamily conotoxin S6.17</fullName>
    </submittedName>
</protein>
<dbReference type="AlphaFoldDB" id="S4UJQ5"/>
<dbReference type="Pfam" id="PF02950">
    <property type="entry name" value="Conotoxin"/>
    <property type="match status" value="1"/>
</dbReference>
<dbReference type="GO" id="GO:0008200">
    <property type="term" value="F:ion channel inhibitor activity"/>
    <property type="evidence" value="ECO:0007669"/>
    <property type="project" value="InterPro"/>
</dbReference>
<reference evidence="5" key="1">
    <citation type="submission" date="2012-07" db="EMBL/GenBank/DDBJ databases">
        <title>Genomic structure, molecular evolution, and diversity of the conotoxins.</title>
        <authorList>
            <person name="Wu Y."/>
            <person name="Wang L."/>
            <person name="Zhou M."/>
            <person name="Ren Z."/>
            <person name="Zhu X."/>
            <person name="You Y."/>
            <person name="Qiang Y."/>
            <person name="Qin M."/>
            <person name="Luo S."/>
            <person name="Xu A."/>
        </authorList>
    </citation>
    <scope>NUCLEOTIDE SEQUENCE</scope>
</reference>
<dbReference type="InterPro" id="IPR004214">
    <property type="entry name" value="Conotoxin"/>
</dbReference>
<evidence type="ECO:0000256" key="1">
    <source>
        <dbReference type="ARBA" id="ARBA00004613"/>
    </source>
</evidence>
<sequence length="78" mass="8652">MSGLGIMVLTLLLLVFMATSRQDAGEKQATQRDAIKVIRRSVIQRKATEECEEVCEQDEKHCCDGSDGTPRCTSRCFG</sequence>
<evidence type="ECO:0000256" key="2">
    <source>
        <dbReference type="ARBA" id="ARBA00022525"/>
    </source>
</evidence>
<keyword evidence="2" id="KW-0964">Secreted</keyword>
<feature type="chain" id="PRO_5004523844" evidence="4">
    <location>
        <begin position="21"/>
        <end position="78"/>
    </location>
</feature>
<feature type="signal peptide" evidence="4">
    <location>
        <begin position="1"/>
        <end position="20"/>
    </location>
</feature>